<feature type="transmembrane region" description="Helical" evidence="1">
    <location>
        <begin position="311"/>
        <end position="331"/>
    </location>
</feature>
<organism evidence="2 3">
    <name type="scientific">Mycoplasma todarodis</name>
    <dbReference type="NCBI Taxonomy" id="1937191"/>
    <lineage>
        <taxon>Bacteria</taxon>
        <taxon>Bacillati</taxon>
        <taxon>Mycoplasmatota</taxon>
        <taxon>Mollicutes</taxon>
        <taxon>Mycoplasmataceae</taxon>
        <taxon>Mycoplasma</taxon>
    </lineage>
</organism>
<dbReference type="EMBL" id="PSZP01000021">
    <property type="protein sequence ID" value="TCG10805.1"/>
    <property type="molecule type" value="Genomic_DNA"/>
</dbReference>
<keyword evidence="1" id="KW-0472">Membrane</keyword>
<keyword evidence="1" id="KW-0812">Transmembrane</keyword>
<feature type="transmembrane region" description="Helical" evidence="1">
    <location>
        <begin position="180"/>
        <end position="199"/>
    </location>
</feature>
<feature type="transmembrane region" description="Helical" evidence="1">
    <location>
        <begin position="270"/>
        <end position="291"/>
    </location>
</feature>
<feature type="transmembrane region" description="Helical" evidence="1">
    <location>
        <begin position="244"/>
        <end position="264"/>
    </location>
</feature>
<protein>
    <submittedName>
        <fullName evidence="2">Uncharacterized protein</fullName>
    </submittedName>
</protein>
<name>A0A4R0XPI6_9MOLU</name>
<dbReference type="RefSeq" id="WP_131613575.1">
    <property type="nucleotide sequence ID" value="NZ_PSZP01000021.1"/>
</dbReference>
<proteinExistence type="predicted"/>
<accession>A0A4R0XPI6</accession>
<dbReference type="OrthoDB" id="9821119at2"/>
<feature type="transmembrane region" description="Helical" evidence="1">
    <location>
        <begin position="205"/>
        <end position="224"/>
    </location>
</feature>
<evidence type="ECO:0000256" key="1">
    <source>
        <dbReference type="SAM" id="Phobius"/>
    </source>
</evidence>
<feature type="transmembrane region" description="Helical" evidence="1">
    <location>
        <begin position="105"/>
        <end position="127"/>
    </location>
</feature>
<keyword evidence="3" id="KW-1185">Reference proteome</keyword>
<feature type="transmembrane region" description="Helical" evidence="1">
    <location>
        <begin position="139"/>
        <end position="160"/>
    </location>
</feature>
<dbReference type="AlphaFoldDB" id="A0A4R0XPI6"/>
<evidence type="ECO:0000313" key="2">
    <source>
        <dbReference type="EMBL" id="TCG10805.1"/>
    </source>
</evidence>
<feature type="transmembrane region" description="Helical" evidence="1">
    <location>
        <begin position="27"/>
        <end position="52"/>
    </location>
</feature>
<dbReference type="Proteomes" id="UP000291072">
    <property type="component" value="Unassembled WGS sequence"/>
</dbReference>
<sequence>MVFNTGLITTYWYSYSFFRQRFEKNNIFFRILTMVKVIALGIIATGLDLMIFRLNVVADKDPEWIAKVSMIIWVSGFAFSRMISSFEYALSLIANRKDETLIKLLVGKMISRIIIVILNIAHLILLIRGYSIPTLTYVFLPLYLVIEFMGNIAFVTDANLKKAPKISIKYASQRYKKLTYLYIGSLFISGTIQFAYYLHNSSDLYMIYRLVFIYFTGFLLWWFYSEYSHKLIIKTKARHLIKLAFLNIFIQGSLAVFGGAIINTHNSVNAHYIMIAAPTALAIFLIGIHLYLSSLKRDDTVTILNFKKQALFACVSNVVILIAYAITSHFVKMPIWTVYNSITLHINQKIL</sequence>
<feature type="transmembrane region" description="Helical" evidence="1">
    <location>
        <begin position="64"/>
        <end position="84"/>
    </location>
</feature>
<gene>
    <name evidence="2" type="ORF">C4B25_03030</name>
</gene>
<keyword evidence="1" id="KW-1133">Transmembrane helix</keyword>
<reference evidence="2 3" key="1">
    <citation type="submission" date="2018-02" db="EMBL/GenBank/DDBJ databases">
        <title>Mycoplasma marinum and Mycoplasma todarodis sp. nov., moderately halophilic and psychrotolerant mycoplasmas isolated from cephalopods.</title>
        <authorList>
            <person name="Viver T."/>
        </authorList>
    </citation>
    <scope>NUCLEOTIDE SEQUENCE [LARGE SCALE GENOMIC DNA]</scope>
    <source>
        <strain evidence="2 3">5H</strain>
    </source>
</reference>
<evidence type="ECO:0000313" key="3">
    <source>
        <dbReference type="Proteomes" id="UP000291072"/>
    </source>
</evidence>
<comment type="caution">
    <text evidence="2">The sequence shown here is derived from an EMBL/GenBank/DDBJ whole genome shotgun (WGS) entry which is preliminary data.</text>
</comment>